<dbReference type="InterPro" id="IPR011010">
    <property type="entry name" value="DNA_brk_join_enz"/>
</dbReference>
<protein>
    <recommendedName>
        <fullName evidence="3">Tyr recombinase domain-containing protein</fullName>
    </recommendedName>
</protein>
<dbReference type="PROSITE" id="PS51898">
    <property type="entry name" value="TYR_RECOMBINASE"/>
    <property type="match status" value="1"/>
</dbReference>
<evidence type="ECO:0000256" key="2">
    <source>
        <dbReference type="ARBA" id="ARBA00023172"/>
    </source>
</evidence>
<keyword evidence="5" id="KW-1185">Reference proteome</keyword>
<accession>A0A1V3NGX6</accession>
<feature type="domain" description="Tyr recombinase" evidence="3">
    <location>
        <begin position="30"/>
        <end position="245"/>
    </location>
</feature>
<evidence type="ECO:0000313" key="5">
    <source>
        <dbReference type="Proteomes" id="UP000189462"/>
    </source>
</evidence>
<dbReference type="CDD" id="cd00397">
    <property type="entry name" value="DNA_BRE_C"/>
    <property type="match status" value="1"/>
</dbReference>
<sequence length="281" mass="32388">MLGGVIRNAAQMLKKRRRWLVKQRVEPWDDGHHEFPLDRLGLVIEAAQSYRDKALYTLLACGGLRTHEALQLRISALNFDIQQVDLHDFIYGVTPTRGELRRKGRSARYVYFWPGYERLFFHYVVRYLETERRHLVQDPHSYLFVKLKADAARGQPLFTATDKARDHSFKRAQRRAGIPLVNGRGYGLHALRHSYGVYMVNHCPREDGGVGLDLAVVQRLMGHAQLSTTMHYARHEKHKIDAVLNAGRRLYGRAGLDPRTFREALAEGHIREAKRLLSDAS</sequence>
<dbReference type="GO" id="GO:0003677">
    <property type="term" value="F:DNA binding"/>
    <property type="evidence" value="ECO:0007669"/>
    <property type="project" value="InterPro"/>
</dbReference>
<evidence type="ECO:0000259" key="3">
    <source>
        <dbReference type="PROSITE" id="PS51898"/>
    </source>
</evidence>
<dbReference type="Proteomes" id="UP000189462">
    <property type="component" value="Unassembled WGS sequence"/>
</dbReference>
<gene>
    <name evidence="4" type="ORF">B1C78_09055</name>
</gene>
<dbReference type="GO" id="GO:0006310">
    <property type="term" value="P:DNA recombination"/>
    <property type="evidence" value="ECO:0007669"/>
    <property type="project" value="UniProtKB-KW"/>
</dbReference>
<organism evidence="4 5">
    <name type="scientific">Thioalkalivibrio denitrificans</name>
    <dbReference type="NCBI Taxonomy" id="108003"/>
    <lineage>
        <taxon>Bacteria</taxon>
        <taxon>Pseudomonadati</taxon>
        <taxon>Pseudomonadota</taxon>
        <taxon>Gammaproteobacteria</taxon>
        <taxon>Chromatiales</taxon>
        <taxon>Ectothiorhodospiraceae</taxon>
        <taxon>Thioalkalivibrio</taxon>
    </lineage>
</organism>
<dbReference type="InterPro" id="IPR013762">
    <property type="entry name" value="Integrase-like_cat_sf"/>
</dbReference>
<dbReference type="AlphaFoldDB" id="A0A1V3NGX6"/>
<dbReference type="SUPFAM" id="SSF56349">
    <property type="entry name" value="DNA breaking-rejoining enzymes"/>
    <property type="match status" value="1"/>
</dbReference>
<proteinExistence type="predicted"/>
<dbReference type="InterPro" id="IPR002104">
    <property type="entry name" value="Integrase_catalytic"/>
</dbReference>
<dbReference type="GO" id="GO:0015074">
    <property type="term" value="P:DNA integration"/>
    <property type="evidence" value="ECO:0007669"/>
    <property type="project" value="UniProtKB-KW"/>
</dbReference>
<dbReference type="Gene3D" id="1.10.443.10">
    <property type="entry name" value="Intergrase catalytic core"/>
    <property type="match status" value="1"/>
</dbReference>
<keyword evidence="2" id="KW-0233">DNA recombination</keyword>
<name>A0A1V3NGX6_9GAMM</name>
<evidence type="ECO:0000256" key="1">
    <source>
        <dbReference type="ARBA" id="ARBA00022908"/>
    </source>
</evidence>
<dbReference type="EMBL" id="MVBK01000048">
    <property type="protein sequence ID" value="OOG24349.1"/>
    <property type="molecule type" value="Genomic_DNA"/>
</dbReference>
<dbReference type="PANTHER" id="PTHR30349">
    <property type="entry name" value="PHAGE INTEGRASE-RELATED"/>
    <property type="match status" value="1"/>
</dbReference>
<reference evidence="4 5" key="1">
    <citation type="submission" date="2017-02" db="EMBL/GenBank/DDBJ databases">
        <title>Genomic diversity within the haloalkaliphilic genus Thioalkalivibrio.</title>
        <authorList>
            <person name="Ahn A.-C."/>
            <person name="Meier-Kolthoff J."/>
            <person name="Overmars L."/>
            <person name="Richter M."/>
            <person name="Woyke T."/>
            <person name="Sorokin D.Y."/>
            <person name="Muyzer G."/>
        </authorList>
    </citation>
    <scope>NUCLEOTIDE SEQUENCE [LARGE SCALE GENOMIC DNA]</scope>
    <source>
        <strain evidence="4 5">ALJD</strain>
    </source>
</reference>
<dbReference type="PANTHER" id="PTHR30349:SF64">
    <property type="entry name" value="PROPHAGE INTEGRASE INTD-RELATED"/>
    <property type="match status" value="1"/>
</dbReference>
<keyword evidence="1" id="KW-0229">DNA integration</keyword>
<comment type="caution">
    <text evidence="4">The sequence shown here is derived from an EMBL/GenBank/DDBJ whole genome shotgun (WGS) entry which is preliminary data.</text>
</comment>
<dbReference type="Pfam" id="PF00589">
    <property type="entry name" value="Phage_integrase"/>
    <property type="match status" value="1"/>
</dbReference>
<dbReference type="InterPro" id="IPR050090">
    <property type="entry name" value="Tyrosine_recombinase_XerCD"/>
</dbReference>
<evidence type="ECO:0000313" key="4">
    <source>
        <dbReference type="EMBL" id="OOG24349.1"/>
    </source>
</evidence>
<dbReference type="STRING" id="108003.B1C78_09055"/>